<reference evidence="2 3" key="1">
    <citation type="submission" date="2023-03" db="EMBL/GenBank/DDBJ databases">
        <title>High recombination rates correlate with genetic variation in Cardiocondyla obscurior ants.</title>
        <authorList>
            <person name="Errbii M."/>
        </authorList>
    </citation>
    <scope>NUCLEOTIDE SEQUENCE [LARGE SCALE GENOMIC DNA]</scope>
    <source>
        <strain evidence="2">Alpha-2009</strain>
        <tissue evidence="2">Whole body</tissue>
    </source>
</reference>
<protein>
    <submittedName>
        <fullName evidence="2">Uncharacterized protein</fullName>
    </submittedName>
</protein>
<evidence type="ECO:0000313" key="2">
    <source>
        <dbReference type="EMBL" id="KAL0128707.1"/>
    </source>
</evidence>
<evidence type="ECO:0000313" key="3">
    <source>
        <dbReference type="Proteomes" id="UP001430953"/>
    </source>
</evidence>
<accession>A0AAW2GP70</accession>
<sequence length="314" mass="35817">MIDACDRRRISRGKPSRNESILPRGNSEVTLAARGKDERETEVRVRKRERRWKGNAKLQALLLTRKRNNSHRNANRPGTQNAPFLAYDRINGHLCFSRRTKPQEALCPIFARGTARAPVNVASLEITMGDKTICAAGGPEMETTAGVGERRQLARVYTTALCSRRPHRAVSSRGERFYLFGHLARSPFLSFFSFHRSLLSLLPCQKSSARVSPLNEILRYRTADDGSFMRFYIDFIVEMRSVITSPITVPATLIKRLPERRAFNGSRTKSVGKVRRGSRNFSISVTSKSVQLLRRFTFKRNRFKILDGLVKYLK</sequence>
<feature type="region of interest" description="Disordered" evidence="1">
    <location>
        <begin position="1"/>
        <end position="25"/>
    </location>
</feature>
<dbReference type="Proteomes" id="UP001430953">
    <property type="component" value="Unassembled WGS sequence"/>
</dbReference>
<organism evidence="2 3">
    <name type="scientific">Cardiocondyla obscurior</name>
    <dbReference type="NCBI Taxonomy" id="286306"/>
    <lineage>
        <taxon>Eukaryota</taxon>
        <taxon>Metazoa</taxon>
        <taxon>Ecdysozoa</taxon>
        <taxon>Arthropoda</taxon>
        <taxon>Hexapoda</taxon>
        <taxon>Insecta</taxon>
        <taxon>Pterygota</taxon>
        <taxon>Neoptera</taxon>
        <taxon>Endopterygota</taxon>
        <taxon>Hymenoptera</taxon>
        <taxon>Apocrita</taxon>
        <taxon>Aculeata</taxon>
        <taxon>Formicoidea</taxon>
        <taxon>Formicidae</taxon>
        <taxon>Myrmicinae</taxon>
        <taxon>Cardiocondyla</taxon>
    </lineage>
</organism>
<name>A0AAW2GP70_9HYME</name>
<dbReference type="AlphaFoldDB" id="A0AAW2GP70"/>
<dbReference type="EMBL" id="JADYXP020000003">
    <property type="protein sequence ID" value="KAL0128707.1"/>
    <property type="molecule type" value="Genomic_DNA"/>
</dbReference>
<comment type="caution">
    <text evidence="2">The sequence shown here is derived from an EMBL/GenBank/DDBJ whole genome shotgun (WGS) entry which is preliminary data.</text>
</comment>
<evidence type="ECO:0000256" key="1">
    <source>
        <dbReference type="SAM" id="MobiDB-lite"/>
    </source>
</evidence>
<keyword evidence="3" id="KW-1185">Reference proteome</keyword>
<gene>
    <name evidence="2" type="ORF">PUN28_003816</name>
</gene>
<proteinExistence type="predicted"/>